<keyword evidence="3" id="KW-1185">Reference proteome</keyword>
<name>A0A098LDV1_9BACT</name>
<reference evidence="2 3" key="1">
    <citation type="submission" date="2014-09" db="EMBL/GenBank/DDBJ databases">
        <title>Sporocytophaga myxococcoides PG-01 genome sequencing.</title>
        <authorList>
            <person name="Liu L."/>
            <person name="Gao P.J."/>
            <person name="Chen G.J."/>
            <person name="Wang L.S."/>
        </authorList>
    </citation>
    <scope>NUCLEOTIDE SEQUENCE [LARGE SCALE GENOMIC DNA]</scope>
    <source>
        <strain evidence="2 3">PG-01</strain>
    </source>
</reference>
<dbReference type="STRING" id="153721.MYP_2410"/>
<organism evidence="2 3">
    <name type="scientific">Sporocytophaga myxococcoides</name>
    <dbReference type="NCBI Taxonomy" id="153721"/>
    <lineage>
        <taxon>Bacteria</taxon>
        <taxon>Pseudomonadati</taxon>
        <taxon>Bacteroidota</taxon>
        <taxon>Cytophagia</taxon>
        <taxon>Cytophagales</taxon>
        <taxon>Cytophagaceae</taxon>
        <taxon>Sporocytophaga</taxon>
    </lineage>
</organism>
<evidence type="ECO:0000313" key="3">
    <source>
        <dbReference type="Proteomes" id="UP000030185"/>
    </source>
</evidence>
<sequence>MSNGARATPTIPPPTTTTNKNNNITEGLDLAQSIGILTVLKRLKNFVKMIFEKGTNIKFLFLFLNGG</sequence>
<accession>A0A098LDV1</accession>
<gene>
    <name evidence="2" type="ORF">MYP_2410</name>
</gene>
<dbReference type="AlphaFoldDB" id="A0A098LDV1"/>
<dbReference type="EMBL" id="BBLT01000004">
    <property type="protein sequence ID" value="GAL85181.1"/>
    <property type="molecule type" value="Genomic_DNA"/>
</dbReference>
<dbReference type="Proteomes" id="UP000030185">
    <property type="component" value="Unassembled WGS sequence"/>
</dbReference>
<dbReference type="RefSeq" id="WP_045463335.1">
    <property type="nucleotide sequence ID" value="NZ_BBLT01000004.1"/>
</dbReference>
<feature type="region of interest" description="Disordered" evidence="1">
    <location>
        <begin position="1"/>
        <end position="24"/>
    </location>
</feature>
<protein>
    <submittedName>
        <fullName evidence="2">Uncharacterized protein</fullName>
    </submittedName>
</protein>
<evidence type="ECO:0000313" key="2">
    <source>
        <dbReference type="EMBL" id="GAL85181.1"/>
    </source>
</evidence>
<comment type="caution">
    <text evidence="2">The sequence shown here is derived from an EMBL/GenBank/DDBJ whole genome shotgun (WGS) entry which is preliminary data.</text>
</comment>
<proteinExistence type="predicted"/>
<evidence type="ECO:0000256" key="1">
    <source>
        <dbReference type="SAM" id="MobiDB-lite"/>
    </source>
</evidence>